<reference evidence="3 4" key="1">
    <citation type="journal article" date="2018" name="G3 (Bethesda)">
        <title>Phylogenetic and Phylogenomic Definition of Rhizopus Species.</title>
        <authorList>
            <person name="Gryganskyi A.P."/>
            <person name="Golan J."/>
            <person name="Dolatabadi S."/>
            <person name="Mondo S."/>
            <person name="Robb S."/>
            <person name="Idnurm A."/>
            <person name="Muszewska A."/>
            <person name="Steczkiewicz K."/>
            <person name="Masonjones S."/>
            <person name="Liao H.L."/>
            <person name="Gajdeczka M.T."/>
            <person name="Anike F."/>
            <person name="Vuek A."/>
            <person name="Anishchenko I.M."/>
            <person name="Voigt K."/>
            <person name="de Hoog G.S."/>
            <person name="Smith M.E."/>
            <person name="Heitman J."/>
            <person name="Vilgalys R."/>
            <person name="Stajich J.E."/>
        </authorList>
    </citation>
    <scope>NUCLEOTIDE SEQUENCE [LARGE SCALE GENOMIC DNA]</scope>
    <source>
        <strain evidence="3 4">LSU 92-RS-03</strain>
    </source>
</reference>
<dbReference type="OrthoDB" id="277011at2759"/>
<dbReference type="PROSITE" id="PS50969">
    <property type="entry name" value="FCP1"/>
    <property type="match status" value="1"/>
</dbReference>
<evidence type="ECO:0000259" key="2">
    <source>
        <dbReference type="PROSITE" id="PS50969"/>
    </source>
</evidence>
<dbReference type="GO" id="GO:0015031">
    <property type="term" value="P:protein transport"/>
    <property type="evidence" value="ECO:0007669"/>
    <property type="project" value="UniProtKB-KW"/>
</dbReference>
<dbReference type="InterPro" id="IPR036412">
    <property type="entry name" value="HAD-like_sf"/>
</dbReference>
<proteinExistence type="inferred from homology"/>
<dbReference type="Gene3D" id="3.40.50.1000">
    <property type="entry name" value="HAD superfamily/HAD-like"/>
    <property type="match status" value="1"/>
</dbReference>
<evidence type="ECO:0000256" key="1">
    <source>
        <dbReference type="RuleBase" id="RU365079"/>
    </source>
</evidence>
<protein>
    <recommendedName>
        <fullName evidence="1">Mitochondrial import inner membrane translocase subunit TIM50</fullName>
    </recommendedName>
</protein>
<comment type="similarity">
    <text evidence="1">Belongs to the TIM50 family.</text>
</comment>
<dbReference type="GO" id="GO:0005744">
    <property type="term" value="C:TIM23 mitochondrial import inner membrane translocase complex"/>
    <property type="evidence" value="ECO:0007669"/>
    <property type="project" value="UniProtKB-UniRule"/>
</dbReference>
<keyword evidence="1" id="KW-0496">Mitochondrion</keyword>
<comment type="subcellular location">
    <subcellularLocation>
        <location evidence="1">Mitochondrion inner membrane</location>
        <topology evidence="1">Single-pass membrane protein</topology>
    </subcellularLocation>
</comment>
<comment type="subunit">
    <text evidence="1">Component of the TIM23 complex.</text>
</comment>
<dbReference type="SUPFAM" id="SSF56784">
    <property type="entry name" value="HAD-like"/>
    <property type="match status" value="1"/>
</dbReference>
<dbReference type="Pfam" id="PF03031">
    <property type="entry name" value="NIF"/>
    <property type="match status" value="1"/>
</dbReference>
<keyword evidence="1" id="KW-0813">Transport</keyword>
<dbReference type="Proteomes" id="UP000253551">
    <property type="component" value="Unassembled WGS sequence"/>
</dbReference>
<keyword evidence="1" id="KW-0811">Translocation</keyword>
<dbReference type="EMBL" id="PJQM01003638">
    <property type="protein sequence ID" value="RCH87840.1"/>
    <property type="molecule type" value="Genomic_DNA"/>
</dbReference>
<name>A0A367JD44_RHIST</name>
<evidence type="ECO:0000313" key="4">
    <source>
        <dbReference type="Proteomes" id="UP000253551"/>
    </source>
</evidence>
<dbReference type="InterPro" id="IPR023214">
    <property type="entry name" value="HAD_sf"/>
</dbReference>
<evidence type="ECO:0000313" key="3">
    <source>
        <dbReference type="EMBL" id="RCH87840.1"/>
    </source>
</evidence>
<keyword evidence="1" id="KW-0653">Protein transport</keyword>
<dbReference type="InterPro" id="IPR004274">
    <property type="entry name" value="FCP1_dom"/>
</dbReference>
<comment type="caution">
    <text evidence="3">The sequence shown here is derived from an EMBL/GenBank/DDBJ whole genome shotgun (WGS) entry which is preliminary data.</text>
</comment>
<feature type="domain" description="FCP1 homology" evidence="2">
    <location>
        <begin position="98"/>
        <end position="264"/>
    </location>
</feature>
<gene>
    <name evidence="3" type="ORF">CU098_009116</name>
</gene>
<dbReference type="SMART" id="SM00577">
    <property type="entry name" value="CPDc"/>
    <property type="match status" value="1"/>
</dbReference>
<dbReference type="AlphaFoldDB" id="A0A367JD44"/>
<dbReference type="PANTHER" id="PTHR12210">
    <property type="entry name" value="DULLARD PROTEIN PHOSPHATASE"/>
    <property type="match status" value="1"/>
</dbReference>
<keyword evidence="4" id="KW-1185">Reference proteome</keyword>
<accession>A0A367JD44</accession>
<feature type="non-terminal residue" evidence="3">
    <location>
        <position position="265"/>
    </location>
</feature>
<comment type="function">
    <text evidence="1">Essential component of the TIM23 complex, a complex that mediates the translocation of transit peptide-containing proteins across the mitochondrial inner membrane.</text>
</comment>
<organism evidence="3 4">
    <name type="scientific">Rhizopus stolonifer</name>
    <name type="common">Rhizopus nigricans</name>
    <dbReference type="NCBI Taxonomy" id="4846"/>
    <lineage>
        <taxon>Eukaryota</taxon>
        <taxon>Fungi</taxon>
        <taxon>Fungi incertae sedis</taxon>
        <taxon>Mucoromycota</taxon>
        <taxon>Mucoromycotina</taxon>
        <taxon>Mucoromycetes</taxon>
        <taxon>Mucorales</taxon>
        <taxon>Mucorineae</taxon>
        <taxon>Rhizopodaceae</taxon>
        <taxon>Rhizopus</taxon>
    </lineage>
</organism>
<dbReference type="InterPro" id="IPR050365">
    <property type="entry name" value="TIM50"/>
</dbReference>
<dbReference type="CDD" id="cd07521">
    <property type="entry name" value="HAD_FCP1-like"/>
    <property type="match status" value="1"/>
</dbReference>
<dbReference type="STRING" id="4846.A0A367JD44"/>
<keyword evidence="1" id="KW-0809">Transit peptide</keyword>
<sequence length="265" mass="30143">MVLTRYQLANLETGTESYRNKRKSTDHEDVLVADPPIVTISRSHQTQQDNSLDAPLKVDALLEQLDDYECSTLDALMMRWPSLHSRLKGMKPHLPPKKADNKPTLVLDLDETLLHTYRDMDNKYDVDYVLYDHHRTSRLLAGRLRPGVMDFLTWASDAFEIVVWTAGTRDYAMMARTCLDPNNQLITHILSRNSCIQVRSASALQVVYVKDLCALGRDLSKTFLVDNTPHAASLNLSNWIPIQAYVGGSSDTQLTELRQYLESHV</sequence>